<keyword evidence="5 6" id="KW-0472">Membrane</keyword>
<keyword evidence="8" id="KW-1185">Reference proteome</keyword>
<evidence type="ECO:0000313" key="7">
    <source>
        <dbReference type="EMBL" id="MDT8901770.1"/>
    </source>
</evidence>
<keyword evidence="6" id="KW-0808">Transferase</keyword>
<protein>
    <recommendedName>
        <fullName evidence="6">Phosphatidylglycerol lysyltransferase</fullName>
        <ecNumber evidence="6">2.3.2.3</ecNumber>
    </recommendedName>
    <alternativeName>
        <fullName evidence="6">Lysylphosphatidylglycerol synthase</fullName>
    </alternativeName>
</protein>
<keyword evidence="2" id="KW-1003">Cell membrane</keyword>
<name>A0ABU3NY91_9FIRM</name>
<evidence type="ECO:0000313" key="8">
    <source>
        <dbReference type="Proteomes" id="UP001254848"/>
    </source>
</evidence>
<feature type="transmembrane region" description="Helical" evidence="6">
    <location>
        <begin position="227"/>
        <end position="247"/>
    </location>
</feature>
<feature type="transmembrane region" description="Helical" evidence="6">
    <location>
        <begin position="288"/>
        <end position="312"/>
    </location>
</feature>
<keyword evidence="4 6" id="KW-1133">Transmembrane helix</keyword>
<evidence type="ECO:0000256" key="6">
    <source>
        <dbReference type="RuleBase" id="RU363042"/>
    </source>
</evidence>
<keyword evidence="3 6" id="KW-0812">Transmembrane</keyword>
<comment type="function">
    <text evidence="6">Catalyzes the transfer of a lysyl group from L-lysyl-tRNA(Lys) to membrane-bound phosphatidylglycerol (PG), which produces lysylphosphatidylglycerol (LPG), a major component of the bacterial membrane with a positive net charge. LPG synthesis contributes to bacterial virulence as it is involved in the resistance mechanism against cationic antimicrobial peptides (CAMP) produces by the host's immune system (defensins, cathelicidins) and by the competing microorganisms.</text>
</comment>
<evidence type="ECO:0000256" key="1">
    <source>
        <dbReference type="ARBA" id="ARBA00004651"/>
    </source>
</evidence>
<comment type="caution">
    <text evidence="7">The sequence shown here is derived from an EMBL/GenBank/DDBJ whole genome shotgun (WGS) entry which is preliminary data.</text>
</comment>
<evidence type="ECO:0000256" key="5">
    <source>
        <dbReference type="ARBA" id="ARBA00023136"/>
    </source>
</evidence>
<dbReference type="RefSeq" id="WP_413780272.1">
    <property type="nucleotide sequence ID" value="NZ_JAUOZS010000001.1"/>
</dbReference>
<dbReference type="Proteomes" id="UP001254848">
    <property type="component" value="Unassembled WGS sequence"/>
</dbReference>
<accession>A0ABU3NY91</accession>
<keyword evidence="6" id="KW-0046">Antibiotic resistance</keyword>
<evidence type="ECO:0000256" key="4">
    <source>
        <dbReference type="ARBA" id="ARBA00022989"/>
    </source>
</evidence>
<dbReference type="Pfam" id="PF03706">
    <property type="entry name" value="LPG_synthase_TM"/>
    <property type="match status" value="1"/>
</dbReference>
<feature type="transmembrane region" description="Helical" evidence="6">
    <location>
        <begin position="152"/>
        <end position="171"/>
    </location>
</feature>
<dbReference type="PANTHER" id="PTHR37693">
    <property type="entry name" value="PHOSPHATIDYLGLYCEROL LYSYLTRANSFERASE"/>
    <property type="match status" value="1"/>
</dbReference>
<dbReference type="InterPro" id="IPR022791">
    <property type="entry name" value="L-PG_synthase/AglD"/>
</dbReference>
<dbReference type="PANTHER" id="PTHR37693:SF1">
    <property type="entry name" value="INTEGRAL MEMBRANE PROTEIN"/>
    <property type="match status" value="1"/>
</dbReference>
<dbReference type="EC" id="2.3.2.3" evidence="6"/>
<organism evidence="7 8">
    <name type="scientific">Anaeroselena agilis</name>
    <dbReference type="NCBI Taxonomy" id="3063788"/>
    <lineage>
        <taxon>Bacteria</taxon>
        <taxon>Bacillati</taxon>
        <taxon>Bacillota</taxon>
        <taxon>Negativicutes</taxon>
        <taxon>Acetonemataceae</taxon>
        <taxon>Anaeroselena</taxon>
    </lineage>
</organism>
<evidence type="ECO:0000256" key="2">
    <source>
        <dbReference type="ARBA" id="ARBA00022475"/>
    </source>
</evidence>
<reference evidence="7 8" key="1">
    <citation type="submission" date="2023-07" db="EMBL/GenBank/DDBJ databases">
        <title>The novel representative of Negativicutes class, Anaeroselena agilis gen. nov. sp. nov.</title>
        <authorList>
            <person name="Prokofeva M.I."/>
            <person name="Elcheninov A.G."/>
            <person name="Klyukina A."/>
            <person name="Kublanov I.V."/>
            <person name="Frolov E.N."/>
            <person name="Podosokorskaya O.A."/>
        </authorList>
    </citation>
    <scope>NUCLEOTIDE SEQUENCE [LARGE SCALE GENOMIC DNA]</scope>
    <source>
        <strain evidence="7 8">4137-cl</strain>
    </source>
</reference>
<feature type="transmembrane region" description="Helical" evidence="6">
    <location>
        <begin position="115"/>
        <end position="140"/>
    </location>
</feature>
<evidence type="ECO:0000256" key="3">
    <source>
        <dbReference type="ARBA" id="ARBA00022692"/>
    </source>
</evidence>
<comment type="catalytic activity">
    <reaction evidence="6">
        <text>L-lysyl-tRNA(Lys) + a 1,2-diacyl-sn-glycero-3-phospho-(1'-sn-glycerol) = a 1,2-diacyl-sn-glycero-3-phospho-1'-(3'-O-L-lysyl)-sn-glycerol + tRNA(Lys)</text>
        <dbReference type="Rhea" id="RHEA:10668"/>
        <dbReference type="Rhea" id="RHEA-COMP:9696"/>
        <dbReference type="Rhea" id="RHEA-COMP:9697"/>
        <dbReference type="ChEBI" id="CHEBI:64716"/>
        <dbReference type="ChEBI" id="CHEBI:75792"/>
        <dbReference type="ChEBI" id="CHEBI:78442"/>
        <dbReference type="ChEBI" id="CHEBI:78529"/>
        <dbReference type="EC" id="2.3.2.3"/>
    </reaction>
</comment>
<sequence length="331" mass="36303">MNKFYRRLILLVLLVAGISAAVIYFTVGIDTLSHMDAFRPWSLVAVLVCLVVGMYFDGTRLLHLVRIAGQRITLTQAVQVIFSNYFAALLTPGATGGAVAQVMFLRKAGVPTGSATVVVFIRTIMSIMFLFVCLPFVFAYDPRLLPWIPPQVLIAVSGAMVLASAAGVWFLRSPLSLKVLRRLTRRVGRSRRRQIFGLYRDTRGAVFLLLSAPLGMLRVFAESAASLLALYAVVPVLFLGLGATVDWPLVMGRMIFLNILLYFAPTPGGSGIAEGGFVILFGELLPPGTVGILAVAWRIAAEYLPFSIGFYYTVRVFGRDFLFDQPKKVGR</sequence>
<feature type="transmembrane region" description="Helical" evidence="6">
    <location>
        <begin position="37"/>
        <end position="56"/>
    </location>
</feature>
<keyword evidence="6" id="KW-0443">Lipid metabolism</keyword>
<dbReference type="NCBIfam" id="TIGR00374">
    <property type="entry name" value="flippase-like domain"/>
    <property type="match status" value="1"/>
</dbReference>
<proteinExistence type="inferred from homology"/>
<comment type="subcellular location">
    <subcellularLocation>
        <location evidence="1 6">Cell membrane</location>
        <topology evidence="1 6">Multi-pass membrane protein</topology>
    </subcellularLocation>
</comment>
<dbReference type="EMBL" id="JAUOZS010000001">
    <property type="protein sequence ID" value="MDT8901770.1"/>
    <property type="molecule type" value="Genomic_DNA"/>
</dbReference>
<feature type="transmembrane region" description="Helical" evidence="6">
    <location>
        <begin position="259"/>
        <end position="282"/>
    </location>
</feature>
<comment type="similarity">
    <text evidence="6">Belongs to the LPG synthase family.</text>
</comment>
<gene>
    <name evidence="6" type="primary">mprF</name>
    <name evidence="7" type="ORF">Q4T40_10985</name>
</gene>